<sequence>MLHPVTTLPFRGKAIFLCLLTLAFYGCRKEKIDQEIQTNTWRSEYSSHWDAYTTVASNNKIAYYVGNSIYTHTSEGFTKIAEYPQQNIVDKFAVVAENGDLITGGGYRQGEAYVSWAFYRYDKHGNLKATESIPDVYFGAPYPGKIHTVADHLLTVVNERQLGTNTTVYQKYIYACDLAFKVLFKVKIDNSVDLARTFKVDEKIYLLFSDGKVNELKNNQLQDAPGVDLQLDHPADNGIPAMTSLDSRLVYGWAPRVSDGQYVPENKLMVTDLKTTATITDGPAVCEPQLYYLDDVLYLVGGYTGKVDQKVYNQTLYSIRLTAQQP</sequence>
<reference evidence="2" key="1">
    <citation type="journal article" date="2019" name="Int. J. Syst. Evol. Microbiol.">
        <title>The Global Catalogue of Microorganisms (GCM) 10K type strain sequencing project: providing services to taxonomists for standard genome sequencing and annotation.</title>
        <authorList>
            <consortium name="The Broad Institute Genomics Platform"/>
            <consortium name="The Broad Institute Genome Sequencing Center for Infectious Disease"/>
            <person name="Wu L."/>
            <person name="Ma J."/>
        </authorList>
    </citation>
    <scope>NUCLEOTIDE SEQUENCE [LARGE SCALE GENOMIC DNA]</scope>
    <source>
        <strain evidence="2">JCM 31920</strain>
    </source>
</reference>
<evidence type="ECO:0000313" key="2">
    <source>
        <dbReference type="Proteomes" id="UP001501508"/>
    </source>
</evidence>
<keyword evidence="2" id="KW-1185">Reference proteome</keyword>
<protein>
    <submittedName>
        <fullName evidence="1">Uncharacterized protein</fullName>
    </submittedName>
</protein>
<proteinExistence type="predicted"/>
<name>A0ABP8MC95_9BACT</name>
<dbReference type="RefSeq" id="WP_345032734.1">
    <property type="nucleotide sequence ID" value="NZ_BAABEY010000036.1"/>
</dbReference>
<dbReference type="EMBL" id="BAABEY010000036">
    <property type="protein sequence ID" value="GAA4447009.1"/>
    <property type="molecule type" value="Genomic_DNA"/>
</dbReference>
<dbReference type="Proteomes" id="UP001501508">
    <property type="component" value="Unassembled WGS sequence"/>
</dbReference>
<organism evidence="1 2">
    <name type="scientific">Ravibacter arvi</name>
    <dbReference type="NCBI Taxonomy" id="2051041"/>
    <lineage>
        <taxon>Bacteria</taxon>
        <taxon>Pseudomonadati</taxon>
        <taxon>Bacteroidota</taxon>
        <taxon>Cytophagia</taxon>
        <taxon>Cytophagales</taxon>
        <taxon>Spirosomataceae</taxon>
        <taxon>Ravibacter</taxon>
    </lineage>
</organism>
<evidence type="ECO:0000313" key="1">
    <source>
        <dbReference type="EMBL" id="GAA4447009.1"/>
    </source>
</evidence>
<comment type="caution">
    <text evidence="1">The sequence shown here is derived from an EMBL/GenBank/DDBJ whole genome shotgun (WGS) entry which is preliminary data.</text>
</comment>
<accession>A0ABP8MC95</accession>
<gene>
    <name evidence="1" type="ORF">GCM10023091_41210</name>
</gene>